<dbReference type="Proteomes" id="UP001324427">
    <property type="component" value="Unassembled WGS sequence"/>
</dbReference>
<sequence length="650" mass="72251">MKRSNGLIAVLILTRSKPGPKLVFHYPAEPQLVGSNSCGEHNDCSDSELEYDEEPEREGSGRDSPREVTSLVNTVATQPERSFSHDANGHSDSDSVLGYHVDSLEKLLSPGRWSARKKFEICLDGITFVGHPVYASDNGSWSTQDHGTPAEFEAERVTTPTLGRLQTSTDCNEAAPTSKANVTIAAPETVGQAAHDFTHIPESLDSQRGLSLATSMTSTSTASGALAEQMTMFHVVFAHQPHRQSVTSDVYQHVAKKLAKALHYCQKQTNYVGVECRRLLAIKAKAKHTKMPADESLKQMLEGSGLAWALKEVFERVSAGEIAGIRLNGMELSVQIPQVEASTSDGKNILGPHTGLLLLEDKDVLLRQLSHSDASPLAYFIREHAATKSLQKQSTSLNMPFRDVQYLARHLIKWRKAQIIAPLHRRNMYTSNSEAPIDQIRKLMPVYGQRFASLPSLPQMLKVLSGKPIQYGLVIPSRDHRAPYMEILAFLIRHRFVMQLKTYGWLKADPSPYNSLVRSSKAKSKRPVSGVSLLSPHGDEDSMSVSSERTAIPISDVQADNMTFDKPSPDEFIIFDPSHPTEDESAMLEHIRESIPDPELRERFSQLLPYFDGEHAFEEIAAEEAMKRAKVEEWAALLDREGHLLTFRSV</sequence>
<dbReference type="GO" id="GO:0051321">
    <property type="term" value="P:meiotic cell cycle"/>
    <property type="evidence" value="ECO:0007669"/>
    <property type="project" value="UniProtKB-UniRule"/>
</dbReference>
<name>A0AAV9JPS1_9PEZI</name>
<feature type="compositionally biased region" description="Basic and acidic residues" evidence="6">
    <location>
        <begin position="57"/>
        <end position="66"/>
    </location>
</feature>
<evidence type="ECO:0000256" key="5">
    <source>
        <dbReference type="RuleBase" id="RU368069"/>
    </source>
</evidence>
<evidence type="ECO:0000256" key="3">
    <source>
        <dbReference type="ARBA" id="ARBA00025376"/>
    </source>
</evidence>
<proteinExistence type="inferred from homology"/>
<dbReference type="EMBL" id="JAVFHQ010000011">
    <property type="protein sequence ID" value="KAK4547451.1"/>
    <property type="molecule type" value="Genomic_DNA"/>
</dbReference>
<evidence type="ECO:0000256" key="4">
    <source>
        <dbReference type="ARBA" id="ARBA00030028"/>
    </source>
</evidence>
<dbReference type="GO" id="GO:0038202">
    <property type="term" value="P:TORC1 signaling"/>
    <property type="evidence" value="ECO:0007669"/>
    <property type="project" value="TreeGrafter"/>
</dbReference>
<evidence type="ECO:0000256" key="1">
    <source>
        <dbReference type="ARBA" id="ARBA00010546"/>
    </source>
</evidence>
<dbReference type="Pfam" id="PF24064">
    <property type="entry name" value="HTH_NPRL3"/>
    <property type="match status" value="1"/>
</dbReference>
<evidence type="ECO:0000256" key="6">
    <source>
        <dbReference type="SAM" id="MobiDB-lite"/>
    </source>
</evidence>
<comment type="caution">
    <text evidence="8">The sequence shown here is derived from an EMBL/GenBank/DDBJ whole genome shotgun (WGS) entry which is preliminary data.</text>
</comment>
<feature type="compositionally biased region" description="Acidic residues" evidence="6">
    <location>
        <begin position="45"/>
        <end position="56"/>
    </location>
</feature>
<dbReference type="PANTHER" id="PTHR13153:SF5">
    <property type="entry name" value="GATOR COMPLEX PROTEIN NPRL3"/>
    <property type="match status" value="1"/>
</dbReference>
<evidence type="ECO:0000313" key="8">
    <source>
        <dbReference type="EMBL" id="KAK4547451.1"/>
    </source>
</evidence>
<dbReference type="GO" id="GO:1904262">
    <property type="term" value="P:negative regulation of TORC1 signaling"/>
    <property type="evidence" value="ECO:0007669"/>
    <property type="project" value="TreeGrafter"/>
</dbReference>
<feature type="domain" description="GATOR1 complex protein NPRL3 C-terminal HTH" evidence="7">
    <location>
        <begin position="582"/>
        <end position="632"/>
    </location>
</feature>
<keyword evidence="9" id="KW-1185">Reference proteome</keyword>
<dbReference type="GO" id="GO:0034198">
    <property type="term" value="P:cellular response to amino acid starvation"/>
    <property type="evidence" value="ECO:0007669"/>
    <property type="project" value="TreeGrafter"/>
</dbReference>
<protein>
    <recommendedName>
        <fullName evidence="2 5">Nitrogen permease regulator 3</fullName>
    </recommendedName>
    <alternativeName>
        <fullName evidence="4 5">Required for meiotic nuclear division protein 11</fullName>
    </alternativeName>
</protein>
<dbReference type="GO" id="GO:1990130">
    <property type="term" value="C:GATOR1 complex"/>
    <property type="evidence" value="ECO:0007669"/>
    <property type="project" value="TreeGrafter"/>
</dbReference>
<dbReference type="GO" id="GO:0010508">
    <property type="term" value="P:positive regulation of autophagy"/>
    <property type="evidence" value="ECO:0007669"/>
    <property type="project" value="TreeGrafter"/>
</dbReference>
<evidence type="ECO:0000256" key="2">
    <source>
        <dbReference type="ARBA" id="ARBA00017880"/>
    </source>
</evidence>
<dbReference type="InterPro" id="IPR056603">
    <property type="entry name" value="HTH_NPRL3"/>
</dbReference>
<keyword evidence="5" id="KW-0732">Signal</keyword>
<comment type="function">
    <text evidence="3 5">Mediates inactivation of the TORC1 complex in response to amino acid starvation. Required for meiotic nuclear division.</text>
</comment>
<accession>A0AAV9JPS1</accession>
<gene>
    <name evidence="8" type="ORF">LTR36_001107</name>
</gene>
<evidence type="ECO:0000313" key="9">
    <source>
        <dbReference type="Proteomes" id="UP001324427"/>
    </source>
</evidence>
<keyword evidence="5" id="KW-0469">Meiosis</keyword>
<dbReference type="GO" id="GO:0005774">
    <property type="term" value="C:vacuolar membrane"/>
    <property type="evidence" value="ECO:0007669"/>
    <property type="project" value="UniProtKB-SubCell"/>
</dbReference>
<comment type="subcellular location">
    <subcellularLocation>
        <location evidence="5">Vacuole membrane</location>
        <topology evidence="5">Peripheral membrane protein</topology>
    </subcellularLocation>
</comment>
<reference evidence="8 9" key="1">
    <citation type="submission" date="2021-11" db="EMBL/GenBank/DDBJ databases">
        <title>Black yeast isolated from Biological Soil Crust.</title>
        <authorList>
            <person name="Kurbessoian T."/>
        </authorList>
    </citation>
    <scope>NUCLEOTIDE SEQUENCE [LARGE SCALE GENOMIC DNA]</scope>
    <source>
        <strain evidence="8 9">CCFEE 5522</strain>
    </source>
</reference>
<evidence type="ECO:0000259" key="7">
    <source>
        <dbReference type="Pfam" id="PF24064"/>
    </source>
</evidence>
<comment type="similarity">
    <text evidence="1 5">Belongs to the NPR3 family.</text>
</comment>
<dbReference type="InterPro" id="IPR005365">
    <property type="entry name" value="Npr3"/>
</dbReference>
<dbReference type="PANTHER" id="PTHR13153">
    <property type="entry name" value="CGTHBA PROTEIN -14 GENE PROTEIN"/>
    <property type="match status" value="1"/>
</dbReference>
<organism evidence="8 9">
    <name type="scientific">Oleoguttula mirabilis</name>
    <dbReference type="NCBI Taxonomy" id="1507867"/>
    <lineage>
        <taxon>Eukaryota</taxon>
        <taxon>Fungi</taxon>
        <taxon>Dikarya</taxon>
        <taxon>Ascomycota</taxon>
        <taxon>Pezizomycotina</taxon>
        <taxon>Dothideomycetes</taxon>
        <taxon>Dothideomycetidae</taxon>
        <taxon>Mycosphaerellales</taxon>
        <taxon>Teratosphaeriaceae</taxon>
        <taxon>Oleoguttula</taxon>
    </lineage>
</organism>
<feature type="region of interest" description="Disordered" evidence="6">
    <location>
        <begin position="35"/>
        <end position="68"/>
    </location>
</feature>
<dbReference type="Pfam" id="PF03666">
    <property type="entry name" value="NPR3"/>
    <property type="match status" value="1"/>
</dbReference>
<dbReference type="AlphaFoldDB" id="A0AAV9JPS1"/>